<dbReference type="InParanoid" id="A0A0G4F0T8"/>
<feature type="region of interest" description="Disordered" evidence="1">
    <location>
        <begin position="9"/>
        <end position="40"/>
    </location>
</feature>
<evidence type="ECO:0000313" key="3">
    <source>
        <dbReference type="Proteomes" id="UP000041254"/>
    </source>
</evidence>
<dbReference type="PhylomeDB" id="A0A0G4F0T8"/>
<reference evidence="2 3" key="1">
    <citation type="submission" date="2014-11" db="EMBL/GenBank/DDBJ databases">
        <authorList>
            <person name="Zhu J."/>
            <person name="Qi W."/>
            <person name="Song R."/>
        </authorList>
    </citation>
    <scope>NUCLEOTIDE SEQUENCE [LARGE SCALE GENOMIC DNA]</scope>
</reference>
<dbReference type="OrthoDB" id="539213at2759"/>
<evidence type="ECO:0000313" key="2">
    <source>
        <dbReference type="EMBL" id="CEM05236.1"/>
    </source>
</evidence>
<dbReference type="AlphaFoldDB" id="A0A0G4F0T8"/>
<evidence type="ECO:0000256" key="1">
    <source>
        <dbReference type="SAM" id="MobiDB-lite"/>
    </source>
</evidence>
<proteinExistence type="predicted"/>
<organism evidence="2 3">
    <name type="scientific">Vitrella brassicaformis (strain CCMP3155)</name>
    <dbReference type="NCBI Taxonomy" id="1169540"/>
    <lineage>
        <taxon>Eukaryota</taxon>
        <taxon>Sar</taxon>
        <taxon>Alveolata</taxon>
        <taxon>Colpodellida</taxon>
        <taxon>Vitrellaceae</taxon>
        <taxon>Vitrella</taxon>
    </lineage>
</organism>
<gene>
    <name evidence="2" type="ORF">Vbra_14188</name>
</gene>
<accession>A0A0G4F0T8</accession>
<dbReference type="VEuPathDB" id="CryptoDB:Vbra_14188"/>
<dbReference type="Proteomes" id="UP000041254">
    <property type="component" value="Unassembled WGS sequence"/>
</dbReference>
<sequence>MMQSLLGLFGGRQEAAASSQPPPTHMPSSGPTEEEYSDERQLDDLLSRQGLSLGAILGRNQSPQSRQLTTSMLCRTARSGDDVSRLCREGGADPSIAVQLETDHPEGKHLTIFSSILCLAIDDINSAPPLIAAGRQLKLPLWPSRELQREVLEALIAAGAGVDGRPCEITPLRVAVLYAQCDGCGGAARPWCGCTRDAAGFLPIERPSILAEPPI</sequence>
<keyword evidence="3" id="KW-1185">Reference proteome</keyword>
<protein>
    <submittedName>
        <fullName evidence="2">Uncharacterized protein</fullName>
    </submittedName>
</protein>
<name>A0A0G4F0T8_VITBC</name>
<dbReference type="EMBL" id="CDMY01000356">
    <property type="protein sequence ID" value="CEM05236.1"/>
    <property type="molecule type" value="Genomic_DNA"/>
</dbReference>